<name>A0A0W8FHD5_9ZZZZ</name>
<dbReference type="SUPFAM" id="SSF48208">
    <property type="entry name" value="Six-hairpin glycosidases"/>
    <property type="match status" value="1"/>
</dbReference>
<dbReference type="Pfam" id="PF03190">
    <property type="entry name" value="Thioredox_DsbH"/>
    <property type="match status" value="1"/>
</dbReference>
<dbReference type="EC" id="2.7.4.9" evidence="2"/>
<organism evidence="2">
    <name type="scientific">hydrocarbon metagenome</name>
    <dbReference type="NCBI Taxonomy" id="938273"/>
    <lineage>
        <taxon>unclassified sequences</taxon>
        <taxon>metagenomes</taxon>
        <taxon>ecological metagenomes</taxon>
    </lineage>
</organism>
<dbReference type="PIRSF" id="PIRSF006402">
    <property type="entry name" value="UCP006402_thioredoxin"/>
    <property type="match status" value="1"/>
</dbReference>
<proteinExistence type="predicted"/>
<dbReference type="Gene3D" id="1.50.10.10">
    <property type="match status" value="1"/>
</dbReference>
<evidence type="ECO:0000259" key="1">
    <source>
        <dbReference type="Pfam" id="PF03190"/>
    </source>
</evidence>
<evidence type="ECO:0000313" key="2">
    <source>
        <dbReference type="EMBL" id="KUG20303.1"/>
    </source>
</evidence>
<dbReference type="InterPro" id="IPR004879">
    <property type="entry name" value="Ssp411-like_TRX"/>
</dbReference>
<dbReference type="PANTHER" id="PTHR42899">
    <property type="entry name" value="SPERMATOGENESIS-ASSOCIATED PROTEIN 20"/>
    <property type="match status" value="1"/>
</dbReference>
<comment type="caution">
    <text evidence="2">The sequence shown here is derived from an EMBL/GenBank/DDBJ whole genome shotgun (WGS) entry which is preliminary data.</text>
</comment>
<sequence>MLQPADRALPWTGITFIYLHPEVWCVKPMNPARGERDQAASGSESGRPNRLIHEKSPYLLQHARNPVDWHPWGEEAFARARQDDKPVFLSIGYSTCHWCHVMAHESFEDPGVAKLLNETFVCIKVDREERPDIDQTYIAAAQLITGRAGWPLTLLLTPDRKPFFAATYIPRTGRYGMTGMLELIPRVRKIWRESREELEESGSRVLSVLEQSRTPAPGEGLDEGFLRGVYEELRVNFDGIHGGFGEAPKFPVPHTLSFLLRYGSRTGEAAPQNFVEKTLRAMRRGGIYDHIGFGFHRYSTDAAWKVPHFEKMLYDQALLAMAYTEAFLVAGKEEYRRTVQEILAYVLRDMTDREGGFYSAEDADSEGEEGKYYLWTTDEIRDVLGEEDGRRFIRVFGLTEEGNCEREATGERTGRNILFLDRQPAVYARELGISEDGFLVFLQSARERLHARREERIRPQKDDKVLADWNGLMIAALAKASRALDAPIYREAAERAADFILSRMRREDGRLLHRYRDGEAAVTATADDYAFLCWGLIELYEASFAVRHLTAARDLMAAMIRHYRDPEDGGFYFMPDDAEDVLVRQKVSADGSMPSANSIAMLNLLRLARMTANPAFEEMAGQIPRTFTSPARSFPSAHTSLATALDFALGPSCEVVIAGMPGAADTRAMLQALRTAFIPNTVLLFRPADQDPPEIAGVAGFLQDMEPIEGRATAYVCTGYTCNVPTTDPGEMMALLGAETRRRYPAEIEPL</sequence>
<dbReference type="GO" id="GO:0004798">
    <property type="term" value="F:dTMP kinase activity"/>
    <property type="evidence" value="ECO:0007669"/>
    <property type="project" value="UniProtKB-EC"/>
</dbReference>
<keyword evidence="2" id="KW-0418">Kinase</keyword>
<gene>
    <name evidence="2" type="ORF">ASZ90_009959</name>
</gene>
<accession>A0A0W8FHD5</accession>
<dbReference type="CDD" id="cd02955">
    <property type="entry name" value="SSP411"/>
    <property type="match status" value="1"/>
</dbReference>
<dbReference type="GO" id="GO:0005975">
    <property type="term" value="P:carbohydrate metabolic process"/>
    <property type="evidence" value="ECO:0007669"/>
    <property type="project" value="InterPro"/>
</dbReference>
<keyword evidence="2" id="KW-0808">Transferase</keyword>
<reference evidence="2" key="1">
    <citation type="journal article" date="2015" name="Proc. Natl. Acad. Sci. U.S.A.">
        <title>Networks of energetic and metabolic interactions define dynamics in microbial communities.</title>
        <authorList>
            <person name="Embree M."/>
            <person name="Liu J.K."/>
            <person name="Al-Bassam M.M."/>
            <person name="Zengler K."/>
        </authorList>
    </citation>
    <scope>NUCLEOTIDE SEQUENCE</scope>
</reference>
<dbReference type="SUPFAM" id="SSF52833">
    <property type="entry name" value="Thioredoxin-like"/>
    <property type="match status" value="1"/>
</dbReference>
<dbReference type="EMBL" id="LNQE01001205">
    <property type="protein sequence ID" value="KUG20303.1"/>
    <property type="molecule type" value="Genomic_DNA"/>
</dbReference>
<protein>
    <submittedName>
        <fullName evidence="2">Thymidylate kinase</fullName>
        <ecNumber evidence="2">2.7.4.9</ecNumber>
    </submittedName>
</protein>
<feature type="domain" description="Spermatogenesis-associated protein 20-like TRX" evidence="1">
    <location>
        <begin position="48"/>
        <end position="209"/>
    </location>
</feature>
<dbReference type="InterPro" id="IPR024705">
    <property type="entry name" value="Ssp411"/>
</dbReference>
<dbReference type="AlphaFoldDB" id="A0A0W8FHD5"/>
<dbReference type="InterPro" id="IPR012341">
    <property type="entry name" value="6hp_glycosidase-like_sf"/>
</dbReference>
<dbReference type="InterPro" id="IPR036249">
    <property type="entry name" value="Thioredoxin-like_sf"/>
</dbReference>
<dbReference type="InterPro" id="IPR008928">
    <property type="entry name" value="6-hairpin_glycosidase_sf"/>
</dbReference>
<dbReference type="Gene3D" id="3.40.30.10">
    <property type="entry name" value="Glutaredoxin"/>
    <property type="match status" value="1"/>
</dbReference>
<dbReference type="PANTHER" id="PTHR42899:SF1">
    <property type="entry name" value="SPERMATOGENESIS-ASSOCIATED PROTEIN 20"/>
    <property type="match status" value="1"/>
</dbReference>